<feature type="compositionally biased region" description="Polar residues" evidence="1">
    <location>
        <begin position="21"/>
        <end position="56"/>
    </location>
</feature>
<reference evidence="2" key="1">
    <citation type="submission" date="2021-02" db="EMBL/GenBank/DDBJ databases">
        <authorList>
            <person name="Dougan E. K."/>
            <person name="Rhodes N."/>
            <person name="Thang M."/>
            <person name="Chan C."/>
        </authorList>
    </citation>
    <scope>NUCLEOTIDE SEQUENCE</scope>
</reference>
<protein>
    <submittedName>
        <fullName evidence="2">Uncharacterized protein</fullName>
    </submittedName>
</protein>
<feature type="compositionally biased region" description="Basic residues" evidence="1">
    <location>
        <begin position="1"/>
        <end position="10"/>
    </location>
</feature>
<accession>A0A813GU33</accession>
<sequence length="111" mass="12080">MARLASHHLTVRQACPAPGCSNASNNTSTIDHNNINTTSEQTSKQTINRTNKQTTKTSKRASQHACRQASKQASKPASQPASKQEASPPASTWKPYTLNLRKPHVQTLSKC</sequence>
<keyword evidence="3" id="KW-1185">Reference proteome</keyword>
<dbReference type="AlphaFoldDB" id="A0A813GU33"/>
<comment type="caution">
    <text evidence="2">The sequence shown here is derived from an EMBL/GenBank/DDBJ whole genome shotgun (WGS) entry which is preliminary data.</text>
</comment>
<dbReference type="EMBL" id="CAJNNV010029031">
    <property type="protein sequence ID" value="CAE8626773.1"/>
    <property type="molecule type" value="Genomic_DNA"/>
</dbReference>
<name>A0A813GU33_POLGL</name>
<organism evidence="2 3">
    <name type="scientific">Polarella glacialis</name>
    <name type="common">Dinoflagellate</name>
    <dbReference type="NCBI Taxonomy" id="89957"/>
    <lineage>
        <taxon>Eukaryota</taxon>
        <taxon>Sar</taxon>
        <taxon>Alveolata</taxon>
        <taxon>Dinophyceae</taxon>
        <taxon>Suessiales</taxon>
        <taxon>Suessiaceae</taxon>
        <taxon>Polarella</taxon>
    </lineage>
</organism>
<dbReference type="Proteomes" id="UP000654075">
    <property type="component" value="Unassembled WGS sequence"/>
</dbReference>
<feature type="region of interest" description="Disordered" evidence="1">
    <location>
        <begin position="1"/>
        <end position="98"/>
    </location>
</feature>
<gene>
    <name evidence="2" type="ORF">PGLA1383_LOCUS43666</name>
</gene>
<proteinExistence type="predicted"/>
<evidence type="ECO:0000313" key="3">
    <source>
        <dbReference type="Proteomes" id="UP000654075"/>
    </source>
</evidence>
<evidence type="ECO:0000256" key="1">
    <source>
        <dbReference type="SAM" id="MobiDB-lite"/>
    </source>
</evidence>
<feature type="compositionally biased region" description="Polar residues" evidence="1">
    <location>
        <begin position="69"/>
        <end position="85"/>
    </location>
</feature>
<evidence type="ECO:0000313" key="2">
    <source>
        <dbReference type="EMBL" id="CAE8626773.1"/>
    </source>
</evidence>